<name>A6DRE8_9BACT</name>
<dbReference type="RefSeq" id="WP_007280420.1">
    <property type="nucleotide sequence ID" value="NZ_ABCK01000024.1"/>
</dbReference>
<keyword evidence="1" id="KW-0732">Signal</keyword>
<keyword evidence="3" id="KW-1185">Reference proteome</keyword>
<proteinExistence type="predicted"/>
<gene>
    <name evidence="2" type="ORF">LNTAR_15117</name>
</gene>
<feature type="chain" id="PRO_5002692483" evidence="1">
    <location>
        <begin position="22"/>
        <end position="287"/>
    </location>
</feature>
<organism evidence="2 3">
    <name type="scientific">Lentisphaera araneosa HTCC2155</name>
    <dbReference type="NCBI Taxonomy" id="313628"/>
    <lineage>
        <taxon>Bacteria</taxon>
        <taxon>Pseudomonadati</taxon>
        <taxon>Lentisphaerota</taxon>
        <taxon>Lentisphaeria</taxon>
        <taxon>Lentisphaerales</taxon>
        <taxon>Lentisphaeraceae</taxon>
        <taxon>Lentisphaera</taxon>
    </lineage>
</organism>
<dbReference type="PROSITE" id="PS51257">
    <property type="entry name" value="PROKAR_LIPOPROTEIN"/>
    <property type="match status" value="1"/>
</dbReference>
<dbReference type="AlphaFoldDB" id="A6DRE8"/>
<evidence type="ECO:0000313" key="2">
    <source>
        <dbReference type="EMBL" id="EDM25758.1"/>
    </source>
</evidence>
<feature type="signal peptide" evidence="1">
    <location>
        <begin position="1"/>
        <end position="21"/>
    </location>
</feature>
<protein>
    <submittedName>
        <fullName evidence="2">Uncharacterized protein</fullName>
    </submittedName>
</protein>
<accession>A6DRE8</accession>
<dbReference type="STRING" id="313628.LNTAR_15117"/>
<sequence length="287" mass="32132">MKYQFLLFSICIILQSCRTMAPDGTVDALPKSVAEVDFDNSKTDKKKGSEFKLSTDFMGKGSLSSWWALRFGVEKAGLKVITDDFKNGTIIGSNGKTVAGVYFKQGPDLNTRVAMIVDGYKSRKMCDNILKEARSFMYRNTKGRVDSDVYKPAPRITDNHIFRNKAISYNKLTQSFEIKGSSSNGYVDLSAKYKKYSKILEVTGTVGASYISLDCKNSEFSKTININGDCGNFGYADLQIKPRILNDKFNLSGSVGDSHVDLYIKSHEKNSWIYNTLLFMPQLFGIE</sequence>
<reference evidence="2 3" key="1">
    <citation type="journal article" date="2010" name="J. Bacteriol.">
        <title>Genome sequence of Lentisphaera araneosa HTCC2155T, the type species of the order Lentisphaerales in the phylum Lentisphaerae.</title>
        <authorList>
            <person name="Thrash J.C."/>
            <person name="Cho J.C."/>
            <person name="Vergin K.L."/>
            <person name="Morris R.M."/>
            <person name="Giovannoni S.J."/>
        </authorList>
    </citation>
    <scope>NUCLEOTIDE SEQUENCE [LARGE SCALE GENOMIC DNA]</scope>
    <source>
        <strain evidence="2 3">HTCC2155</strain>
    </source>
</reference>
<evidence type="ECO:0000256" key="1">
    <source>
        <dbReference type="SAM" id="SignalP"/>
    </source>
</evidence>
<evidence type="ECO:0000313" key="3">
    <source>
        <dbReference type="Proteomes" id="UP000004947"/>
    </source>
</evidence>
<comment type="caution">
    <text evidence="2">The sequence shown here is derived from an EMBL/GenBank/DDBJ whole genome shotgun (WGS) entry which is preliminary data.</text>
</comment>
<dbReference type="EMBL" id="ABCK01000024">
    <property type="protein sequence ID" value="EDM25758.1"/>
    <property type="molecule type" value="Genomic_DNA"/>
</dbReference>
<dbReference type="Proteomes" id="UP000004947">
    <property type="component" value="Unassembled WGS sequence"/>
</dbReference>